<evidence type="ECO:0000313" key="8">
    <source>
        <dbReference type="Proteomes" id="UP000228921"/>
    </source>
</evidence>
<comment type="similarity">
    <text evidence="2">Belongs to the threonine aldolase family.</text>
</comment>
<dbReference type="GO" id="GO:0005829">
    <property type="term" value="C:cytosol"/>
    <property type="evidence" value="ECO:0007669"/>
    <property type="project" value="TreeGrafter"/>
</dbReference>
<gene>
    <name evidence="7" type="ORF">CUN51_04980</name>
</gene>
<dbReference type="EMBL" id="PGTK01000004">
    <property type="protein sequence ID" value="PJF31224.1"/>
    <property type="molecule type" value="Genomic_DNA"/>
</dbReference>
<dbReference type="InterPro" id="IPR001597">
    <property type="entry name" value="ArAA_b-elim_lyase/Thr_aldolase"/>
</dbReference>
<dbReference type="InterPro" id="IPR023603">
    <property type="entry name" value="Low_specificity_L-TA-like"/>
</dbReference>
<dbReference type="Gene3D" id="3.40.640.10">
    <property type="entry name" value="Type I PLP-dependent aspartate aminotransferase-like (Major domain)"/>
    <property type="match status" value="1"/>
</dbReference>
<evidence type="ECO:0000256" key="4">
    <source>
        <dbReference type="ARBA" id="ARBA00023239"/>
    </source>
</evidence>
<evidence type="ECO:0000259" key="6">
    <source>
        <dbReference type="Pfam" id="PF01212"/>
    </source>
</evidence>
<dbReference type="Pfam" id="PF01212">
    <property type="entry name" value="Beta_elim_lyase"/>
    <property type="match status" value="1"/>
</dbReference>
<dbReference type="InterPro" id="IPR015421">
    <property type="entry name" value="PyrdxlP-dep_Trfase_major"/>
</dbReference>
<evidence type="ECO:0000256" key="3">
    <source>
        <dbReference type="ARBA" id="ARBA00022898"/>
    </source>
</evidence>
<dbReference type="InterPro" id="IPR015424">
    <property type="entry name" value="PyrdxlP-dep_Trfase"/>
</dbReference>
<comment type="caution">
    <text evidence="7">The sequence shown here is derived from an EMBL/GenBank/DDBJ whole genome shotgun (WGS) entry which is preliminary data.</text>
</comment>
<dbReference type="InterPro" id="IPR015422">
    <property type="entry name" value="PyrdxlP-dep_Trfase_small"/>
</dbReference>
<keyword evidence="3" id="KW-0663">Pyridoxal phosphate</keyword>
<dbReference type="AlphaFoldDB" id="A0A2M8P0Z8"/>
<dbReference type="NCBIfam" id="NF041359">
    <property type="entry name" value="GntG_guanitoxin"/>
    <property type="match status" value="1"/>
</dbReference>
<name>A0A2M8P0Z8_9CHLR</name>
<reference evidence="7 8" key="1">
    <citation type="submission" date="2017-11" db="EMBL/GenBank/DDBJ databases">
        <title>Evolution of Phototrophy in the Chloroflexi Phylum Driven by Horizontal Gene Transfer.</title>
        <authorList>
            <person name="Ward L.M."/>
            <person name="Hemp J."/>
            <person name="Shih P.M."/>
            <person name="Mcglynn S.E."/>
            <person name="Fischer W."/>
        </authorList>
    </citation>
    <scope>NUCLEOTIDE SEQUENCE [LARGE SCALE GENOMIC DNA]</scope>
    <source>
        <strain evidence="7">CP2_2F</strain>
    </source>
</reference>
<dbReference type="PIRSF" id="PIRSF017617">
    <property type="entry name" value="Thr_aldolase"/>
    <property type="match status" value="1"/>
</dbReference>
<comment type="cofactor">
    <cofactor evidence="1">
        <name>pyridoxal 5'-phosphate</name>
        <dbReference type="ChEBI" id="CHEBI:597326"/>
    </cofactor>
</comment>
<accession>A0A2M8P0Z8</accession>
<dbReference type="NCBIfam" id="NF007825">
    <property type="entry name" value="PRK10534.1"/>
    <property type="match status" value="1"/>
</dbReference>
<dbReference type="PANTHER" id="PTHR48097">
    <property type="entry name" value="L-THREONINE ALDOLASE-RELATED"/>
    <property type="match status" value="1"/>
</dbReference>
<evidence type="ECO:0000256" key="2">
    <source>
        <dbReference type="ARBA" id="ARBA00006966"/>
    </source>
</evidence>
<dbReference type="SUPFAM" id="SSF53383">
    <property type="entry name" value="PLP-dependent transferases"/>
    <property type="match status" value="1"/>
</dbReference>
<dbReference type="GO" id="GO:0008732">
    <property type="term" value="F:L-allo-threonine aldolase activity"/>
    <property type="evidence" value="ECO:0007669"/>
    <property type="project" value="TreeGrafter"/>
</dbReference>
<dbReference type="GO" id="GO:0006567">
    <property type="term" value="P:L-threonine catabolic process"/>
    <property type="evidence" value="ECO:0007669"/>
    <property type="project" value="TreeGrafter"/>
</dbReference>
<dbReference type="FunFam" id="3.40.640.10:FF:000030">
    <property type="entry name" value="Low-specificity L-threonine aldolase"/>
    <property type="match status" value="1"/>
</dbReference>
<dbReference type="Gene3D" id="3.90.1150.10">
    <property type="entry name" value="Aspartate Aminotransferase, domain 1"/>
    <property type="match status" value="1"/>
</dbReference>
<dbReference type="CDD" id="cd06502">
    <property type="entry name" value="TA_like"/>
    <property type="match status" value="1"/>
</dbReference>
<feature type="domain" description="Aromatic amino acid beta-eliminating lyase/threonine aldolase" evidence="6">
    <location>
        <begin position="5"/>
        <end position="289"/>
    </location>
</feature>
<sequence length="347" mass="37262">MDTIDLRSDTVTHPTSAMRAAMAAAPVGDDVYDEDPTVHALQDYAAELLGKEAALFLPTATMGNLAAVLTHCARGEEVILSHKAHIFEYEQGGASALGGVVYRTLPVNFDGTLDLAAIQAAIRPEDVHFARPRLICLENTVNGCGGTAISPEYTDAVGALARQHGLKLHVDGARLFNAAAALNVAPERLVRAADSVQLCLSKGLCAPLGALLVGTREFITQARRVRKVLGGGMRQAGVVAAAGLLALQQMRDRLSEDHYTAQLLADGLAEIEGIRVEPVHIRTNMVFFHLPEGMDSAAFVAELKARNVILRGKSPFRLVTHYYITPERVRYALSAMREVLALLRVAA</sequence>
<organism evidence="7 8">
    <name type="scientific">Candidatus Thermofonsia Clade 1 bacterium</name>
    <dbReference type="NCBI Taxonomy" id="2364210"/>
    <lineage>
        <taxon>Bacteria</taxon>
        <taxon>Bacillati</taxon>
        <taxon>Chloroflexota</taxon>
        <taxon>Candidatus Thermofontia</taxon>
        <taxon>Candidatus Thermofonsia Clade 1</taxon>
    </lineage>
</organism>
<evidence type="ECO:0000256" key="1">
    <source>
        <dbReference type="ARBA" id="ARBA00001933"/>
    </source>
</evidence>
<protein>
    <submittedName>
        <fullName evidence="7">Low-specificity L-threonine aldolase</fullName>
    </submittedName>
</protein>
<proteinExistence type="inferred from homology"/>
<dbReference type="PANTHER" id="PTHR48097:SF9">
    <property type="entry name" value="L-THREONINE ALDOLASE"/>
    <property type="match status" value="1"/>
</dbReference>
<evidence type="ECO:0000256" key="5">
    <source>
        <dbReference type="PIRSR" id="PIRSR017617-1"/>
    </source>
</evidence>
<feature type="modified residue" description="N6-(pyridoxal phosphate)lysine" evidence="5">
    <location>
        <position position="202"/>
    </location>
</feature>
<evidence type="ECO:0000313" key="7">
    <source>
        <dbReference type="EMBL" id="PJF31224.1"/>
    </source>
</evidence>
<dbReference type="GO" id="GO:0006545">
    <property type="term" value="P:glycine biosynthetic process"/>
    <property type="evidence" value="ECO:0007669"/>
    <property type="project" value="TreeGrafter"/>
</dbReference>
<keyword evidence="4" id="KW-0456">Lyase</keyword>
<dbReference type="Proteomes" id="UP000228921">
    <property type="component" value="Unassembled WGS sequence"/>
</dbReference>